<keyword evidence="5" id="KW-1185">Reference proteome</keyword>
<organism evidence="4 5">
    <name type="scientific">Salegentibacter maritimus</name>
    <dbReference type="NCBI Taxonomy" id="2794347"/>
    <lineage>
        <taxon>Bacteria</taxon>
        <taxon>Pseudomonadati</taxon>
        <taxon>Bacteroidota</taxon>
        <taxon>Flavobacteriia</taxon>
        <taxon>Flavobacteriales</taxon>
        <taxon>Flavobacteriaceae</taxon>
        <taxon>Salegentibacter</taxon>
    </lineage>
</organism>
<evidence type="ECO:0000256" key="1">
    <source>
        <dbReference type="ARBA" id="ARBA00022729"/>
    </source>
</evidence>
<gene>
    <name evidence="4" type="ORF">I6U50_02005</name>
</gene>
<dbReference type="InterPro" id="IPR029058">
    <property type="entry name" value="AB_hydrolase_fold"/>
</dbReference>
<evidence type="ECO:0000313" key="4">
    <source>
        <dbReference type="EMBL" id="MBI6118788.1"/>
    </source>
</evidence>
<feature type="domain" description="Secretion system C-terminal sorting" evidence="3">
    <location>
        <begin position="1022"/>
        <end position="1106"/>
    </location>
</feature>
<keyword evidence="1 2" id="KW-0732">Signal</keyword>
<name>A0ABS0TFK0_9FLAO</name>
<dbReference type="Pfam" id="PF18962">
    <property type="entry name" value="Por_Secre_tail"/>
    <property type="match status" value="1"/>
</dbReference>
<dbReference type="SUPFAM" id="SSF53474">
    <property type="entry name" value="alpha/beta-Hydrolases"/>
    <property type="match status" value="1"/>
</dbReference>
<accession>A0ABS0TFK0</accession>
<evidence type="ECO:0000256" key="2">
    <source>
        <dbReference type="SAM" id="SignalP"/>
    </source>
</evidence>
<reference evidence="4 5" key="1">
    <citation type="submission" date="2020-12" db="EMBL/GenBank/DDBJ databases">
        <title>Salegentibacter orientalis sp. nov., isolated from costal sediment.</title>
        <authorList>
            <person name="Lian F.-B."/>
        </authorList>
    </citation>
    <scope>NUCLEOTIDE SEQUENCE [LARGE SCALE GENOMIC DNA]</scope>
    <source>
        <strain evidence="4 5">F60176</strain>
    </source>
</reference>
<evidence type="ECO:0000259" key="3">
    <source>
        <dbReference type="Pfam" id="PF18962"/>
    </source>
</evidence>
<dbReference type="EMBL" id="JAEHNY010000002">
    <property type="protein sequence ID" value="MBI6118788.1"/>
    <property type="molecule type" value="Genomic_DNA"/>
</dbReference>
<dbReference type="Gene3D" id="3.40.50.1820">
    <property type="entry name" value="alpha/beta hydrolase"/>
    <property type="match status" value="1"/>
</dbReference>
<proteinExistence type="predicted"/>
<dbReference type="RefSeq" id="WP_198637665.1">
    <property type="nucleotide sequence ID" value="NZ_JAEHNY010000002.1"/>
</dbReference>
<dbReference type="InterPro" id="IPR026444">
    <property type="entry name" value="Secre_tail"/>
</dbReference>
<dbReference type="Proteomes" id="UP000635665">
    <property type="component" value="Unassembled WGS sequence"/>
</dbReference>
<sequence>MKHFYNYTTKYYLLLLLLCSFGLQAQQNVSETYSNEFSEIFSGLDKNRIPHGLLLDFAMDFTNIAAYNGQLSDSTNLNRLSFTNIYHTMLLTRVRDVSQGFMSPQELANTWEEYRRDNNDFDFGQAQAIENAVPTIVLSGQYFEYSKIRENALSQGDIQVQNNEYQDVITNGQWQNPYEDGKVFAMAAPINKVKGSEVNFLLPGELWLTNKPNDVTKIEINTDDGTGFRQINFDQNISISYTSLKKGGIHNIVFKLTLDSGETLQSRIKMEFGDPQKQGLQNPPTGKQAEIINADSFHFIESSETFNGKKGAGILTINYAAGRSEIRKPLIVAEGYDPGIITQPENIFGEENINNFFERVIIDGSSLDDLLFYSSTQEYDIIYVDWLNGVDDMRRNAKLLKTVIEWVNDEKVANGSTEKNVVLGQSMGGVIARYALREMEIENNDHETRLYVSHDAPHQGANVPYGLQYMARHARNEYIKAPALLAGAEIVVPAVINEIEWFTQQYLHEEILSWFDEEPIDINYPSPYALLTLADMPASRQLLQNFIKRDYTRDNSIHNNWQNELESMGFPQENDIRNVAISNGSECGTPQEFDPGDYLFRFYGESSPDFINGLIRMISDPVAGAFINNYELIFTGMLPGNSEYNYNIWAKTIPTSSNQQVYKGRVVYTKKLLFLFPIDVVILDENLDAPAGSLPVDTYPGGYYNVKSQIDLEEMPGFLEERITHLENFNFIPVTSSLDIGEGNLNLDEQDYLRSYSGGTPPSSPNQTPFDNFITAFNTNLNINANQQHIAFEIRNANWLAGELNEESANIADCSFTCKPVEISGGASLCSSGEYSIDTGANVQWSASPSNLVTIANNGSSNVTISKNSSSSSGEVTLTAVISSPNCGSKTLTKQIKFGSPTITAEGYYYNSSPTYPLSPYYSIPNNPVSETPATVTANFSFAGTISSDAQIISQSDPSITWGVSPGSDQLSFYFDFYGSPDPWNPQPQTIVWRVKAESPCGTETYDVAFYSEVDNYNYAYYPNPASSKITIENTSYEKSKQSFNLSSNGTKGSIVIYDFHGSVVKTEEYDLNSKSFNLDVSKLKPGKYFMKIGAARKEETHQIVIRR</sequence>
<dbReference type="NCBIfam" id="TIGR04183">
    <property type="entry name" value="Por_Secre_tail"/>
    <property type="match status" value="1"/>
</dbReference>
<protein>
    <submittedName>
        <fullName evidence="4">T9SS type A sorting domain-containing protein</fullName>
    </submittedName>
</protein>
<comment type="caution">
    <text evidence="4">The sequence shown here is derived from an EMBL/GenBank/DDBJ whole genome shotgun (WGS) entry which is preliminary data.</text>
</comment>
<feature type="chain" id="PRO_5045755377" evidence="2">
    <location>
        <begin position="26"/>
        <end position="1108"/>
    </location>
</feature>
<evidence type="ECO:0000313" key="5">
    <source>
        <dbReference type="Proteomes" id="UP000635665"/>
    </source>
</evidence>
<feature type="signal peptide" evidence="2">
    <location>
        <begin position="1"/>
        <end position="25"/>
    </location>
</feature>